<organism evidence="1">
    <name type="scientific">Vibrio lentus</name>
    <dbReference type="NCBI Taxonomy" id="136468"/>
    <lineage>
        <taxon>Bacteria</taxon>
        <taxon>Pseudomonadati</taxon>
        <taxon>Pseudomonadota</taxon>
        <taxon>Gammaproteobacteria</taxon>
        <taxon>Vibrionales</taxon>
        <taxon>Vibrionaceae</taxon>
        <taxon>Vibrio</taxon>
    </lineage>
</organism>
<gene>
    <name evidence="1" type="ORF">BCT99_06910</name>
</gene>
<reference evidence="1" key="2">
    <citation type="submission" date="2016-07" db="EMBL/GenBank/DDBJ databases">
        <authorList>
            <person name="Kauffman K."/>
            <person name="Arevalo P."/>
            <person name="Polz M.F."/>
        </authorList>
    </citation>
    <scope>NUCLEOTIDE SEQUENCE</scope>
    <source>
        <strain evidence="1">10N.261.52.F7</strain>
    </source>
</reference>
<comment type="caution">
    <text evidence="1">The sequence shown here is derived from an EMBL/GenBank/DDBJ whole genome shotgun (WGS) entry which is preliminary data.</text>
</comment>
<reference evidence="1" key="3">
    <citation type="journal article" date="2018" name="Nature">
        <title>A major lineage of non-tailed dsDNA viruses as unrecognized killers of marine bacteria.</title>
        <authorList>
            <person name="Kauffman K.M."/>
            <person name="Hussain F.A."/>
            <person name="Yang J."/>
            <person name="Arevalo P."/>
            <person name="Brown J.M."/>
            <person name="Chang W.K."/>
            <person name="VanInsberghe D."/>
            <person name="Elsherbini J."/>
            <person name="Sharma R.S."/>
            <person name="Cutler M.B."/>
            <person name="Kelly L."/>
            <person name="Polz M.F."/>
        </authorList>
    </citation>
    <scope>NUCLEOTIDE SEQUENCE</scope>
    <source>
        <strain evidence="1">10N.261.52.F7</strain>
    </source>
</reference>
<protein>
    <recommendedName>
        <fullName evidence="2">Integrase catalytic domain-containing protein</fullName>
    </recommendedName>
</protein>
<name>A0AB36XGL1_9VIBR</name>
<dbReference type="EMBL" id="MCXM01000046">
    <property type="protein sequence ID" value="PMK41931.1"/>
    <property type="molecule type" value="Genomic_DNA"/>
</dbReference>
<reference key="1">
    <citation type="submission" date="2016-07" db="EMBL/GenBank/DDBJ databases">
        <title>Nontailed viruses are major unrecognized killers of bacteria in the ocean.</title>
        <authorList>
            <person name="Kauffman K."/>
            <person name="Hussain F."/>
            <person name="Yang J."/>
            <person name="Arevalo P."/>
            <person name="Brown J."/>
            <person name="Cutler M."/>
            <person name="Kelly L."/>
            <person name="Polz M.F."/>
        </authorList>
    </citation>
    <scope>NUCLEOTIDE SEQUENCE [LARGE SCALE GENOMIC DNA]</scope>
    <source>
        <strain>10N.261.52.F7</strain>
    </source>
</reference>
<evidence type="ECO:0008006" key="2">
    <source>
        <dbReference type="Google" id="ProtNLM"/>
    </source>
</evidence>
<sequence>MSLQTNGICERFHKTILNEFYQITFRKKLYGSMEELQKDLDEWITTTIIVLIKEKCALAERQ</sequence>
<dbReference type="InterPro" id="IPR036397">
    <property type="entry name" value="RNaseH_sf"/>
</dbReference>
<dbReference type="AlphaFoldDB" id="A0AB36XGL1"/>
<accession>A0AB36XGL1</accession>
<proteinExistence type="predicted"/>
<evidence type="ECO:0000313" key="1">
    <source>
        <dbReference type="EMBL" id="PMK41931.1"/>
    </source>
</evidence>
<dbReference type="Gene3D" id="3.30.420.10">
    <property type="entry name" value="Ribonuclease H-like superfamily/Ribonuclease H"/>
    <property type="match status" value="1"/>
</dbReference>
<dbReference type="GO" id="GO:0003676">
    <property type="term" value="F:nucleic acid binding"/>
    <property type="evidence" value="ECO:0007669"/>
    <property type="project" value="InterPro"/>
</dbReference>
<dbReference type="SUPFAM" id="SSF53098">
    <property type="entry name" value="Ribonuclease H-like"/>
    <property type="match status" value="1"/>
</dbReference>
<dbReference type="InterPro" id="IPR012337">
    <property type="entry name" value="RNaseH-like_sf"/>
</dbReference>